<dbReference type="PANTHER" id="PTHR33181">
    <property type="entry name" value="OS01G0778500 PROTEIN"/>
    <property type="match status" value="1"/>
</dbReference>
<protein>
    <submittedName>
        <fullName evidence="2">Uncharacterized protein</fullName>
    </submittedName>
</protein>
<evidence type="ECO:0000313" key="3">
    <source>
        <dbReference type="Proteomes" id="UP000327013"/>
    </source>
</evidence>
<gene>
    <name evidence="2" type="ORF">FH972_013397</name>
</gene>
<feature type="region of interest" description="Disordered" evidence="1">
    <location>
        <begin position="1"/>
        <end position="21"/>
    </location>
</feature>
<evidence type="ECO:0000313" key="2">
    <source>
        <dbReference type="EMBL" id="KAE8056649.1"/>
    </source>
</evidence>
<dbReference type="Proteomes" id="UP000327013">
    <property type="component" value="Chromosome 5"/>
</dbReference>
<dbReference type="PANTHER" id="PTHR33181:SF19">
    <property type="entry name" value="OS04G0658200 PROTEIN"/>
    <property type="match status" value="1"/>
</dbReference>
<accession>A0A5N6R6M8</accession>
<dbReference type="OrthoDB" id="689242at2759"/>
<organism evidence="2 3">
    <name type="scientific">Carpinus fangiana</name>
    <dbReference type="NCBI Taxonomy" id="176857"/>
    <lineage>
        <taxon>Eukaryota</taxon>
        <taxon>Viridiplantae</taxon>
        <taxon>Streptophyta</taxon>
        <taxon>Embryophyta</taxon>
        <taxon>Tracheophyta</taxon>
        <taxon>Spermatophyta</taxon>
        <taxon>Magnoliopsida</taxon>
        <taxon>eudicotyledons</taxon>
        <taxon>Gunneridae</taxon>
        <taxon>Pentapetalae</taxon>
        <taxon>rosids</taxon>
        <taxon>fabids</taxon>
        <taxon>Fagales</taxon>
        <taxon>Betulaceae</taxon>
        <taxon>Carpinus</taxon>
    </lineage>
</organism>
<dbReference type="EMBL" id="CM017325">
    <property type="protein sequence ID" value="KAE8056649.1"/>
    <property type="molecule type" value="Genomic_DNA"/>
</dbReference>
<name>A0A5N6R6M8_9ROSI</name>
<evidence type="ECO:0000256" key="1">
    <source>
        <dbReference type="SAM" id="MobiDB-lite"/>
    </source>
</evidence>
<sequence length="180" mass="20255">MDEMLMESYEGEDEAKSNESDVVEPRIRDVWHASQETCMGFGARLAACASLRLPPPFFPIKSFPLHFPGSSFFLLHMDWLHKMKRAWLAVSARIRPRKSGGSSVGSLGGGGSCNGDYGLLKLRDDVRTCTYQDVQVMWNMLSGSQANDVSSAKSVAQPLHLESSKQRRVSWRLVFWSNRR</sequence>
<reference evidence="2 3" key="1">
    <citation type="submission" date="2019-06" db="EMBL/GenBank/DDBJ databases">
        <title>A chromosomal-level reference genome of Carpinus fangiana (Coryloideae, Betulaceae).</title>
        <authorList>
            <person name="Yang X."/>
            <person name="Wang Z."/>
            <person name="Zhang L."/>
            <person name="Hao G."/>
            <person name="Liu J."/>
            <person name="Yang Y."/>
        </authorList>
    </citation>
    <scope>NUCLEOTIDE SEQUENCE [LARGE SCALE GENOMIC DNA]</scope>
    <source>
        <strain evidence="2">Cfa_2016G</strain>
        <tissue evidence="2">Leaf</tissue>
    </source>
</reference>
<dbReference type="AlphaFoldDB" id="A0A5N6R6M8"/>
<proteinExistence type="predicted"/>
<feature type="compositionally biased region" description="Acidic residues" evidence="1">
    <location>
        <begin position="1"/>
        <end position="13"/>
    </location>
</feature>
<keyword evidence="3" id="KW-1185">Reference proteome</keyword>